<dbReference type="Pfam" id="PF01195">
    <property type="entry name" value="Pept_tRNA_hydro"/>
    <property type="match status" value="1"/>
</dbReference>
<proteinExistence type="predicted"/>
<comment type="caution">
    <text evidence="2">The sequence shown here is derived from an EMBL/GenBank/DDBJ whole genome shotgun (WGS) entry which is preliminary data.</text>
</comment>
<dbReference type="OrthoDB" id="678233at2759"/>
<dbReference type="EMBL" id="JADGMS010000017">
    <property type="protein sequence ID" value="KAF9663988.1"/>
    <property type="molecule type" value="Genomic_DNA"/>
</dbReference>
<dbReference type="PANTHER" id="PTHR37708">
    <property type="entry name" value="HOMEOBOX HOX-B3-LIKE PROTEIN"/>
    <property type="match status" value="1"/>
</dbReference>
<protein>
    <recommendedName>
        <fullName evidence="4">CUB domain-containing protein</fullName>
    </recommendedName>
</protein>
<dbReference type="PANTHER" id="PTHR37708:SF2">
    <property type="entry name" value="HOMEOBOX HOX-B3-LIKE PROTEIN"/>
    <property type="match status" value="1"/>
</dbReference>
<dbReference type="Pfam" id="PF05910">
    <property type="entry name" value="DUF868"/>
    <property type="match status" value="1"/>
</dbReference>
<feature type="region of interest" description="Disordered" evidence="1">
    <location>
        <begin position="701"/>
        <end position="721"/>
    </location>
</feature>
<dbReference type="AlphaFoldDB" id="A0A835J5P6"/>
<feature type="region of interest" description="Disordered" evidence="1">
    <location>
        <begin position="610"/>
        <end position="651"/>
    </location>
</feature>
<gene>
    <name evidence="2" type="ORF">SADUNF_Sadunf17G0109200</name>
</gene>
<evidence type="ECO:0000313" key="3">
    <source>
        <dbReference type="Proteomes" id="UP000657918"/>
    </source>
</evidence>
<dbReference type="InterPro" id="IPR008586">
    <property type="entry name" value="DUF868_pln"/>
</dbReference>
<dbReference type="InterPro" id="IPR036416">
    <property type="entry name" value="Pept_tRNA_hydro_sf"/>
</dbReference>
<reference evidence="2 3" key="1">
    <citation type="submission" date="2020-10" db="EMBL/GenBank/DDBJ databases">
        <title>Plant Genome Project.</title>
        <authorList>
            <person name="Zhang R.-G."/>
        </authorList>
    </citation>
    <scope>NUCLEOTIDE SEQUENCE [LARGE SCALE GENOMIC DNA]</scope>
    <source>
        <strain evidence="2">FAFU-HL-1</strain>
        <tissue evidence="2">Leaf</tissue>
    </source>
</reference>
<dbReference type="Gene3D" id="3.40.50.1470">
    <property type="entry name" value="Peptidyl-tRNA hydrolase"/>
    <property type="match status" value="1"/>
</dbReference>
<dbReference type="Proteomes" id="UP000657918">
    <property type="component" value="Unassembled WGS sequence"/>
</dbReference>
<dbReference type="SUPFAM" id="SSF53178">
    <property type="entry name" value="Peptidyl-tRNA hydrolase-like"/>
    <property type="match status" value="1"/>
</dbReference>
<dbReference type="InterPro" id="IPR001328">
    <property type="entry name" value="Pept_tRNA_hydro"/>
</dbReference>
<evidence type="ECO:0000256" key="1">
    <source>
        <dbReference type="SAM" id="MobiDB-lite"/>
    </source>
</evidence>
<sequence>MRSIATCYSEHAIKVSDSYCSGPSNQAYVSPNFPSSIPDTVSCTYKVKRSPQKHILITLTWCNKFIFQGLSINISRGNVSSPSRKRAGSGHQLQEIKGASAFQSCNSKIEVFWDLSAAYFDGGPEPIRGFYVVVLVDSELGLVLGDINHNEEISTKYLKKRLPPPPRPSLVSRSEHFSGKTVYSTKAQFCETGKAHDILIKCGGDQEDGSKNPALSVWIDYRKIFQVKRLRWNFRGNQVIFLDGLLVDVMWDLHGWFFKEESGCAVFMFRIRSGLDSRLWLEEEDRNSEHKGQERPEFSLRSMLYAVSTPRACISCPRSSHFHRRDLVSSRLCVHASLLDNSNGVKVEYTPWLIVGLGNPGNKYHGTRHNFIVSVGFEMNDQIAQVEGILLNTINSKGFDWNRLHLRGSGSVGKTSGIDEFYQTQRQQIDASFEQGIEAVMTLILGGFTHKISRFNSGQKYKYHKVWIQVKDRQKPSLEPNPSTMVDTNGSLNQTYQQNRSMQSLFQALDPVSLILSQNSADSDNPVPLKLTTESYIMERGPRYGVYAELRETKLRMKMLRQQEYEENEIKQTPPKKQVKFQENLRQQECEENDFKRTTPKKQVKFQEILGKSRKGPSALAQSVPDFSATLRKENRKPRQELTPPSKNVLKMNNGFLSNSRGSKSANAGEKRNGGLLMARKSYASVEELKGLSLAAANAINGENRGNRGGRGVGTGKTDTNYYEKLRRRPFEAALSVS</sequence>
<feature type="compositionally biased region" description="Basic and acidic residues" evidence="1">
    <location>
        <begin position="631"/>
        <end position="640"/>
    </location>
</feature>
<evidence type="ECO:0000313" key="2">
    <source>
        <dbReference type="EMBL" id="KAF9663988.1"/>
    </source>
</evidence>
<evidence type="ECO:0008006" key="4">
    <source>
        <dbReference type="Google" id="ProtNLM"/>
    </source>
</evidence>
<organism evidence="2 3">
    <name type="scientific">Salix dunnii</name>
    <dbReference type="NCBI Taxonomy" id="1413687"/>
    <lineage>
        <taxon>Eukaryota</taxon>
        <taxon>Viridiplantae</taxon>
        <taxon>Streptophyta</taxon>
        <taxon>Embryophyta</taxon>
        <taxon>Tracheophyta</taxon>
        <taxon>Spermatophyta</taxon>
        <taxon>Magnoliopsida</taxon>
        <taxon>eudicotyledons</taxon>
        <taxon>Gunneridae</taxon>
        <taxon>Pentapetalae</taxon>
        <taxon>rosids</taxon>
        <taxon>fabids</taxon>
        <taxon>Malpighiales</taxon>
        <taxon>Salicaceae</taxon>
        <taxon>Saliceae</taxon>
        <taxon>Salix</taxon>
    </lineage>
</organism>
<keyword evidence="3" id="KW-1185">Reference proteome</keyword>
<accession>A0A835J5P6</accession>
<name>A0A835J5P6_9ROSI</name>
<dbReference type="GO" id="GO:0004045">
    <property type="term" value="F:peptidyl-tRNA hydrolase activity"/>
    <property type="evidence" value="ECO:0007669"/>
    <property type="project" value="InterPro"/>
</dbReference>